<feature type="region of interest" description="Disordered" evidence="7">
    <location>
        <begin position="474"/>
        <end position="494"/>
    </location>
</feature>
<feature type="transmembrane region" description="Helical" evidence="8">
    <location>
        <begin position="253"/>
        <end position="273"/>
    </location>
</feature>
<keyword evidence="6 8" id="KW-0472">Membrane</keyword>
<keyword evidence="5 8" id="KW-1133">Transmembrane helix</keyword>
<evidence type="ECO:0008006" key="11">
    <source>
        <dbReference type="Google" id="ProtNLM"/>
    </source>
</evidence>
<dbReference type="EMBL" id="CAJNOR010001336">
    <property type="protein sequence ID" value="CAF1124221.1"/>
    <property type="molecule type" value="Genomic_DNA"/>
</dbReference>
<keyword evidence="4 8" id="KW-0812">Transmembrane</keyword>
<evidence type="ECO:0000256" key="1">
    <source>
        <dbReference type="ARBA" id="ARBA00004141"/>
    </source>
</evidence>
<evidence type="ECO:0000256" key="6">
    <source>
        <dbReference type="ARBA" id="ARBA00023136"/>
    </source>
</evidence>
<sequence length="634" mass="71166">MLAEFKIIMGFTPYQLFLAGLMLVTGTINTLSTKWADRQTSEFCDGTGQNVTFEHPFLQAVGMFIGEFLCLLAFKFIWYSTARYRIEQMTYKGDASSTLVRLWPINIKKDIRLVDGEQVFNPLIFWIASIFDMLSTCLSYFALNLTTASSFQMLRGSVMVFTALMSILFLKKRLNGIQWLGIGTVVSGLVVVGVSDLLFDKTPEGNHSSGEKVAGILLILLAMLFTSGQVVYEERYIGKYNIPPLQAVGWEGIFGFLTLSLVIIPFHFIHLSTSNSGPEHRLEDVPEAFCQMGHNYIIIIATVGNVLSIAFFNFAGISVTKELSSTTRMVLDSGRTLIIWAVSLALSWQKFYPLQIVGFVLLVIGMGIYNGVWQSLYRQFFGRRADDQAALIPDYTVANPYAISNPANVPTGAGIVPNILHMVHINSSKLNRVRAETFLQLKDGTFTVECGIRVSIQYLRDLFTAKVDERYFNKQNGSIDNDSDTSTTSDDNAAISPKRPLMLLAAEQANVGENRSFCLFFIHCEINATIRVYFPSIILPSYHNNPLSEQAEYDLKNTLRKTSEFLDVDDDDYIEDDDVESIEQLPTEIVITVTMTTTVSQQVRSEPIKSLASRFLLNWFYLLLSLLILTQTSK</sequence>
<organism evidence="9 10">
    <name type="scientific">Adineta ricciae</name>
    <name type="common">Rotifer</name>
    <dbReference type="NCBI Taxonomy" id="249248"/>
    <lineage>
        <taxon>Eukaryota</taxon>
        <taxon>Metazoa</taxon>
        <taxon>Spiralia</taxon>
        <taxon>Gnathifera</taxon>
        <taxon>Rotifera</taxon>
        <taxon>Eurotatoria</taxon>
        <taxon>Bdelloidea</taxon>
        <taxon>Adinetida</taxon>
        <taxon>Adinetidae</taxon>
        <taxon>Adineta</taxon>
    </lineage>
</organism>
<feature type="compositionally biased region" description="Low complexity" evidence="7">
    <location>
        <begin position="478"/>
        <end position="494"/>
    </location>
</feature>
<feature type="transmembrane region" description="Helical" evidence="8">
    <location>
        <begin position="7"/>
        <end position="28"/>
    </location>
</feature>
<dbReference type="PANTHER" id="PTHR13146:SF0">
    <property type="entry name" value="SOLUTE CARRIER FAMILY 35 MEMBER F6"/>
    <property type="match status" value="1"/>
</dbReference>
<feature type="transmembrane region" description="Helical" evidence="8">
    <location>
        <begin position="57"/>
        <end position="79"/>
    </location>
</feature>
<evidence type="ECO:0000256" key="7">
    <source>
        <dbReference type="SAM" id="MobiDB-lite"/>
    </source>
</evidence>
<dbReference type="Proteomes" id="UP000663828">
    <property type="component" value="Unassembled WGS sequence"/>
</dbReference>
<feature type="transmembrane region" description="Helical" evidence="8">
    <location>
        <begin position="119"/>
        <end position="141"/>
    </location>
</feature>
<dbReference type="AlphaFoldDB" id="A0A814QTW9"/>
<keyword evidence="3" id="KW-0813">Transport</keyword>
<feature type="transmembrane region" description="Helical" evidence="8">
    <location>
        <begin position="177"/>
        <end position="194"/>
    </location>
</feature>
<reference evidence="9" key="1">
    <citation type="submission" date="2021-02" db="EMBL/GenBank/DDBJ databases">
        <authorList>
            <person name="Nowell W R."/>
        </authorList>
    </citation>
    <scope>NUCLEOTIDE SEQUENCE</scope>
</reference>
<comment type="subcellular location">
    <subcellularLocation>
        <location evidence="1">Membrane</location>
        <topology evidence="1">Multi-pass membrane protein</topology>
    </subcellularLocation>
</comment>
<feature type="transmembrane region" description="Helical" evidence="8">
    <location>
        <begin position="354"/>
        <end position="373"/>
    </location>
</feature>
<protein>
    <recommendedName>
        <fullName evidence="11">Solute carrier family 35 member F6</fullName>
    </recommendedName>
</protein>
<feature type="transmembrane region" description="Helical" evidence="8">
    <location>
        <begin position="153"/>
        <end position="170"/>
    </location>
</feature>
<keyword evidence="10" id="KW-1185">Reference proteome</keyword>
<name>A0A814QTW9_ADIRI</name>
<evidence type="ECO:0000313" key="10">
    <source>
        <dbReference type="Proteomes" id="UP000663828"/>
    </source>
</evidence>
<comment type="similarity">
    <text evidence="2">Belongs to the CRT-like transporter family.</text>
</comment>
<dbReference type="InterPro" id="IPR013936">
    <property type="entry name" value="CRT-like"/>
</dbReference>
<evidence type="ECO:0000256" key="3">
    <source>
        <dbReference type="ARBA" id="ARBA00022448"/>
    </source>
</evidence>
<feature type="transmembrane region" description="Helical" evidence="8">
    <location>
        <begin position="214"/>
        <end position="232"/>
    </location>
</feature>
<evidence type="ECO:0000256" key="8">
    <source>
        <dbReference type="SAM" id="Phobius"/>
    </source>
</evidence>
<dbReference type="Gene3D" id="1.10.3730.20">
    <property type="match status" value="1"/>
</dbReference>
<evidence type="ECO:0000256" key="4">
    <source>
        <dbReference type="ARBA" id="ARBA00022692"/>
    </source>
</evidence>
<dbReference type="GO" id="GO:0016020">
    <property type="term" value="C:membrane"/>
    <property type="evidence" value="ECO:0007669"/>
    <property type="project" value="UniProtKB-SubCell"/>
</dbReference>
<comment type="caution">
    <text evidence="9">The sequence shown here is derived from an EMBL/GenBank/DDBJ whole genome shotgun (WGS) entry which is preliminary data.</text>
</comment>
<evidence type="ECO:0000256" key="5">
    <source>
        <dbReference type="ARBA" id="ARBA00022989"/>
    </source>
</evidence>
<proteinExistence type="inferred from homology"/>
<dbReference type="SUPFAM" id="SSF103481">
    <property type="entry name" value="Multidrug resistance efflux transporter EmrE"/>
    <property type="match status" value="1"/>
</dbReference>
<evidence type="ECO:0000313" key="9">
    <source>
        <dbReference type="EMBL" id="CAF1124221.1"/>
    </source>
</evidence>
<dbReference type="PANTHER" id="PTHR13146">
    <property type="match status" value="1"/>
</dbReference>
<dbReference type="InterPro" id="IPR037185">
    <property type="entry name" value="EmrE-like"/>
</dbReference>
<dbReference type="Pfam" id="PF08627">
    <property type="entry name" value="CRT-like"/>
    <property type="match status" value="1"/>
</dbReference>
<feature type="transmembrane region" description="Helical" evidence="8">
    <location>
        <begin position="293"/>
        <end position="317"/>
    </location>
</feature>
<accession>A0A814QTW9</accession>
<gene>
    <name evidence="9" type="ORF">XAT740_LOCUS19550</name>
</gene>
<evidence type="ECO:0000256" key="2">
    <source>
        <dbReference type="ARBA" id="ARBA00006690"/>
    </source>
</evidence>